<keyword evidence="3" id="KW-1185">Reference proteome</keyword>
<dbReference type="Pfam" id="PF04940">
    <property type="entry name" value="BLUF"/>
    <property type="match status" value="1"/>
</dbReference>
<dbReference type="Gene3D" id="3.30.70.100">
    <property type="match status" value="1"/>
</dbReference>
<name>A0A240DYR7_9BURK</name>
<reference evidence="3" key="1">
    <citation type="submission" date="2017-08" db="EMBL/GenBank/DDBJ databases">
        <authorList>
            <person name="Varghese N."/>
            <person name="Submissions S."/>
        </authorList>
    </citation>
    <scope>NUCLEOTIDE SEQUENCE [LARGE SCALE GENOMIC DNA]</scope>
    <source>
        <strain evidence="3">AP-Melu-1000-B4</strain>
    </source>
</reference>
<evidence type="ECO:0000313" key="3">
    <source>
        <dbReference type="Proteomes" id="UP000218069"/>
    </source>
</evidence>
<dbReference type="PROSITE" id="PS50925">
    <property type="entry name" value="BLUF"/>
    <property type="match status" value="1"/>
</dbReference>
<dbReference type="Proteomes" id="UP000218069">
    <property type="component" value="Unassembled WGS sequence"/>
</dbReference>
<dbReference type="InterPro" id="IPR007024">
    <property type="entry name" value="BLUF_domain"/>
</dbReference>
<evidence type="ECO:0000259" key="1">
    <source>
        <dbReference type="PROSITE" id="PS50925"/>
    </source>
</evidence>
<dbReference type="InterPro" id="IPR036046">
    <property type="entry name" value="Acylphosphatase-like_dom_sf"/>
</dbReference>
<dbReference type="AlphaFoldDB" id="A0A240DYR7"/>
<dbReference type="EMBL" id="OANS01000002">
    <property type="protein sequence ID" value="SNX28349.1"/>
    <property type="molecule type" value="Genomic_DNA"/>
</dbReference>
<sequence>MATYQLIYVSSATETFTREKFLDMAFLMSSENTKVGITGMLVFKDGNFMEVLEGEESAIKALFSKIEQDSRHTLVSVIQEGEISTREYPSWAMTFYNPKTEEYEHVGSPIQWQDKL</sequence>
<dbReference type="SMART" id="SM01034">
    <property type="entry name" value="BLUF"/>
    <property type="match status" value="1"/>
</dbReference>
<feature type="domain" description="BLUF" evidence="1">
    <location>
        <begin position="3"/>
        <end position="94"/>
    </location>
</feature>
<proteinExistence type="predicted"/>
<gene>
    <name evidence="2" type="ORF">SAMN06295945_0677</name>
</gene>
<dbReference type="GO" id="GO:0071949">
    <property type="term" value="F:FAD binding"/>
    <property type="evidence" value="ECO:0007669"/>
    <property type="project" value="InterPro"/>
</dbReference>
<evidence type="ECO:0000313" key="2">
    <source>
        <dbReference type="EMBL" id="SNX28349.1"/>
    </source>
</evidence>
<dbReference type="SUPFAM" id="SSF54975">
    <property type="entry name" value="Acylphosphatase/BLUF domain-like"/>
    <property type="match status" value="1"/>
</dbReference>
<dbReference type="GO" id="GO:0009882">
    <property type="term" value="F:blue light photoreceptor activity"/>
    <property type="evidence" value="ECO:0007669"/>
    <property type="project" value="InterPro"/>
</dbReference>
<protein>
    <submittedName>
        <fullName evidence="2">Sensors of blue-light using FAD</fullName>
    </submittedName>
</protein>
<accession>A0A240DYR7</accession>
<organism evidence="2 3">
    <name type="scientific">Polynucleobacter meluiroseus</name>
    <dbReference type="NCBI Taxonomy" id="1938814"/>
    <lineage>
        <taxon>Bacteria</taxon>
        <taxon>Pseudomonadati</taxon>
        <taxon>Pseudomonadota</taxon>
        <taxon>Betaproteobacteria</taxon>
        <taxon>Burkholderiales</taxon>
        <taxon>Burkholderiaceae</taxon>
        <taxon>Polynucleobacter</taxon>
    </lineage>
</organism>
<dbReference type="RefSeq" id="WP_096672465.1">
    <property type="nucleotide sequence ID" value="NZ_OANS01000002.1"/>
</dbReference>
<dbReference type="OrthoDB" id="557705at2"/>